<dbReference type="PANTHER" id="PTHR47293:SF74">
    <property type="entry name" value="JACALIN-TYPE LECTIN DOMAIN-CONTAINING PROTEIN"/>
    <property type="match status" value="1"/>
</dbReference>
<dbReference type="InterPro" id="IPR006595">
    <property type="entry name" value="CTLH_C"/>
</dbReference>
<gene>
    <name evidence="5" type="ORF">ZEAMMB73_Zm00001d012640</name>
</gene>
<dbReference type="PROSITE" id="PS50897">
    <property type="entry name" value="CTLH"/>
    <property type="match status" value="1"/>
</dbReference>
<dbReference type="SMART" id="SM00668">
    <property type="entry name" value="CTLH"/>
    <property type="match status" value="1"/>
</dbReference>
<evidence type="ECO:0000259" key="3">
    <source>
        <dbReference type="PROSITE" id="PS50897"/>
    </source>
</evidence>
<dbReference type="InterPro" id="IPR024964">
    <property type="entry name" value="CTLH/CRA"/>
</dbReference>
<dbReference type="ExpressionAtlas" id="A0A1D6GAF1">
    <property type="expression patterns" value="baseline and differential"/>
</dbReference>
<protein>
    <submittedName>
        <fullName evidence="5">Jacalin-related lectin 3</fullName>
    </submittedName>
</protein>
<dbReference type="InterPro" id="IPR006594">
    <property type="entry name" value="LisH"/>
</dbReference>
<dbReference type="InterPro" id="IPR033734">
    <property type="entry name" value="Jacalin-like_lectin_dom_plant"/>
</dbReference>
<proteinExistence type="inferred from homology"/>
<dbReference type="PROSITE" id="PS51752">
    <property type="entry name" value="JACALIN_LECTIN"/>
    <property type="match status" value="2"/>
</dbReference>
<dbReference type="InterPro" id="IPR001229">
    <property type="entry name" value="Jacalin-like_lectin_dom"/>
</dbReference>
<dbReference type="GO" id="GO:0030246">
    <property type="term" value="F:carbohydrate binding"/>
    <property type="evidence" value="ECO:0007669"/>
    <property type="project" value="UniProtKB-KW"/>
</dbReference>
<dbReference type="Gene3D" id="2.100.10.30">
    <property type="entry name" value="Jacalin-like lectin domain"/>
    <property type="match status" value="2"/>
</dbReference>
<dbReference type="CDD" id="cd09612">
    <property type="entry name" value="Jacalin"/>
    <property type="match status" value="2"/>
</dbReference>
<dbReference type="SMART" id="SM00757">
    <property type="entry name" value="CRA"/>
    <property type="match status" value="1"/>
</dbReference>
<dbReference type="PROSITE" id="PS50896">
    <property type="entry name" value="LISH"/>
    <property type="match status" value="1"/>
</dbReference>
<feature type="domain" description="Jacalin-type lectin" evidence="4">
    <location>
        <begin position="305"/>
        <end position="456"/>
    </location>
</feature>
<name>A0A1D6GAF1_MAIZE</name>
<keyword evidence="2 5" id="KW-0430">Lectin</keyword>
<dbReference type="SUPFAM" id="SSF51101">
    <property type="entry name" value="Mannose-binding lectins"/>
    <property type="match status" value="2"/>
</dbReference>
<evidence type="ECO:0000256" key="2">
    <source>
        <dbReference type="ARBA" id="ARBA00022734"/>
    </source>
</evidence>
<sequence length="713" mass="79258">MPLNMWLIWPYGSALSVDPTIYIYGIVMLYANCTHSFMFYPLLSFSIKGINYYCHLLDNLINANYTIIFVKLQHATDINFSLLQSVSDNDVRNIVLSYLMHNCFKETAEAFLSSTGLNLPVDYSVDVDKRKAIFNFVLEGNALKAIELTEEMAPNLLENDMDLHFDLLSLHFIELVRSKKFTEALDFGQKKLTSFQKVTKYIEKLEDFMALLAYEEPEKSPMFHLLSPEHRQNVAEGLNRAVLAHANLPAYSSLERVVQQATVVRQYLQQEVGKDSYPPFSLKAFLSNFYADSTGTSMSMSISIPVRFGPWGGNSGTIFDDGIYTGVRQINLTRGLVGISSMKVLYDRNGQAVWGDKRGVSGGSTRAQKVVFDFPSEILTHITGYFGSTTATMKMKMGPTVIRSLTFHTTRKSHGPFGGDEQHGTFFSSCLADGRIVGFHGRAGWYIDSVGVHVLEGKVLSQQRDDETRCSLALAAREREAGDEVAPATTTTTYGVVKEPVPIGPGPWGGDGGKPWDDGVYTGVRQMYITRTDDFIGSVQMEYDRSGKSVWSTKHGNGGQQQITITHRIKLDYPHEVLTCVYGYYNACVEEGPRVLRSLTLVSSRGRYGPFGDEVGAYFTSATTEGKVVGFHGRCGLYLDAIGVHMQHWLGVGDARTARASAPSKYYISRPGHIDWGLRCSVLYRSKTQVAGRSGVVDLADFEKSKSTTQLFA</sequence>
<dbReference type="EMBL" id="CM000784">
    <property type="protein sequence ID" value="AQL00080.1"/>
    <property type="molecule type" value="Genomic_DNA"/>
</dbReference>
<evidence type="ECO:0000256" key="1">
    <source>
        <dbReference type="ARBA" id="ARBA00006568"/>
    </source>
</evidence>
<comment type="similarity">
    <text evidence="1">Belongs to the jacalin lectin family.</text>
</comment>
<organism evidence="5">
    <name type="scientific">Zea mays</name>
    <name type="common">Maize</name>
    <dbReference type="NCBI Taxonomy" id="4577"/>
    <lineage>
        <taxon>Eukaryota</taxon>
        <taxon>Viridiplantae</taxon>
        <taxon>Streptophyta</taxon>
        <taxon>Embryophyta</taxon>
        <taxon>Tracheophyta</taxon>
        <taxon>Spermatophyta</taxon>
        <taxon>Magnoliopsida</taxon>
        <taxon>Liliopsida</taxon>
        <taxon>Poales</taxon>
        <taxon>Poaceae</taxon>
        <taxon>PACMAD clade</taxon>
        <taxon>Panicoideae</taxon>
        <taxon>Andropogonodae</taxon>
        <taxon>Andropogoneae</taxon>
        <taxon>Tripsacinae</taxon>
        <taxon>Zea</taxon>
    </lineage>
</organism>
<dbReference type="SMR" id="A0A1D6GAF1"/>
<dbReference type="AlphaFoldDB" id="A0A1D6GAF1"/>
<evidence type="ECO:0000313" key="5">
    <source>
        <dbReference type="EMBL" id="AQL00080.1"/>
    </source>
</evidence>
<feature type="domain" description="Jacalin-type lectin" evidence="4">
    <location>
        <begin position="502"/>
        <end position="648"/>
    </location>
</feature>
<feature type="domain" description="CTLH" evidence="3">
    <location>
        <begin position="126"/>
        <end position="183"/>
    </location>
</feature>
<dbReference type="InterPro" id="IPR036404">
    <property type="entry name" value="Jacalin-like_lectin_dom_sf"/>
</dbReference>
<reference evidence="5" key="1">
    <citation type="submission" date="2015-12" db="EMBL/GenBank/DDBJ databases">
        <title>Update maize B73 reference genome by single molecule sequencing technologies.</title>
        <authorList>
            <consortium name="Maize Genome Sequencing Project"/>
            <person name="Ware D."/>
        </authorList>
    </citation>
    <scope>NUCLEOTIDE SEQUENCE</scope>
    <source>
        <tissue evidence="5">Seedling</tissue>
    </source>
</reference>
<accession>A0A1D6GAF1</accession>
<dbReference type="InterPro" id="IPR013144">
    <property type="entry name" value="CRA_dom"/>
</dbReference>
<evidence type="ECO:0000259" key="4">
    <source>
        <dbReference type="PROSITE" id="PS51752"/>
    </source>
</evidence>
<dbReference type="Pfam" id="PF10607">
    <property type="entry name" value="CTLH"/>
    <property type="match status" value="1"/>
</dbReference>
<dbReference type="SMART" id="SM00915">
    <property type="entry name" value="Jacalin"/>
    <property type="match status" value="2"/>
</dbReference>
<dbReference type="PANTHER" id="PTHR47293">
    <property type="entry name" value="JACALIN-RELATED LECTIN 3"/>
    <property type="match status" value="1"/>
</dbReference>
<dbReference type="InParanoid" id="A0A1D6GAF1"/>
<dbReference type="FunFam" id="2.100.10.30:FF:000001">
    <property type="entry name" value="Jacalin-related lectin 33"/>
    <property type="match status" value="2"/>
</dbReference>
<dbReference type="Pfam" id="PF01419">
    <property type="entry name" value="Jacalin"/>
    <property type="match status" value="2"/>
</dbReference>
<dbReference type="STRING" id="4577.A0A1D6GAF1"/>
<dbReference type="SMART" id="SM00667">
    <property type="entry name" value="LisH"/>
    <property type="match status" value="1"/>
</dbReference>
<dbReference type="IntAct" id="A0A1D6GAF1">
    <property type="interactions" value="11"/>
</dbReference>